<feature type="transmembrane region" description="Helical" evidence="7">
    <location>
        <begin position="209"/>
        <end position="227"/>
    </location>
</feature>
<feature type="domain" description="Rhodopsin" evidence="8">
    <location>
        <begin position="28"/>
        <end position="270"/>
    </location>
</feature>
<keyword evidence="4 7" id="KW-0472">Membrane</keyword>
<evidence type="ECO:0000256" key="2">
    <source>
        <dbReference type="ARBA" id="ARBA00022692"/>
    </source>
</evidence>
<name>A0A9W9TF54_9EURO</name>
<feature type="transmembrane region" description="Helical" evidence="7">
    <location>
        <begin position="175"/>
        <end position="197"/>
    </location>
</feature>
<organism evidence="9 10">
    <name type="scientific">Penicillium chermesinum</name>
    <dbReference type="NCBI Taxonomy" id="63820"/>
    <lineage>
        <taxon>Eukaryota</taxon>
        <taxon>Fungi</taxon>
        <taxon>Dikarya</taxon>
        <taxon>Ascomycota</taxon>
        <taxon>Pezizomycotina</taxon>
        <taxon>Eurotiomycetes</taxon>
        <taxon>Eurotiomycetidae</taxon>
        <taxon>Eurotiales</taxon>
        <taxon>Aspergillaceae</taxon>
        <taxon>Penicillium</taxon>
    </lineage>
</organism>
<reference evidence="9" key="1">
    <citation type="submission" date="2022-11" db="EMBL/GenBank/DDBJ databases">
        <authorList>
            <person name="Petersen C."/>
        </authorList>
    </citation>
    <scope>NUCLEOTIDE SEQUENCE</scope>
    <source>
        <strain evidence="9">IBT 19713</strain>
    </source>
</reference>
<dbReference type="RefSeq" id="XP_058327392.1">
    <property type="nucleotide sequence ID" value="XM_058479062.1"/>
</dbReference>
<feature type="transmembrane region" description="Helical" evidence="7">
    <location>
        <begin position="12"/>
        <end position="34"/>
    </location>
</feature>
<evidence type="ECO:0000256" key="3">
    <source>
        <dbReference type="ARBA" id="ARBA00022989"/>
    </source>
</evidence>
<feature type="transmembrane region" description="Helical" evidence="7">
    <location>
        <begin position="46"/>
        <end position="67"/>
    </location>
</feature>
<evidence type="ECO:0000313" key="10">
    <source>
        <dbReference type="Proteomes" id="UP001150941"/>
    </source>
</evidence>
<comment type="subcellular location">
    <subcellularLocation>
        <location evidence="1">Membrane</location>
        <topology evidence="1">Multi-pass membrane protein</topology>
    </subcellularLocation>
</comment>
<sequence>MLQLQDRSLAIFVVTVVFLGISSITVCLRCFVRLKIVKAFGWDDGLMVFAWILNIFFALCGITGALRGFGQRKEVLLREGRLETAMFWWWLGQTSYVWVCGVAKSSIAVTLLRLTVSRVHTVILSAVIAVTVVVGLVFWFMLTLQCHPVSFFWQRVRPGAEGRCFDPDNIINIAYVYSVSAACCDLTLGLLPVFLVWNLQMNTRSKTALAGILGIGCVASAAVIVRIPYLHDYKSDDFLYTSANISIWSNVEAGLGIAAGSLVTLRPLFRWFRDPSSAGSRSKRTADMPLHSVNLRRSGGRSGSKYWRSDIDDVDTLAVVTASPQGSGNSSQENLNPKQEPYLGGVHVQKSFFISEHQP</sequence>
<keyword evidence="2 7" id="KW-0812">Transmembrane</keyword>
<dbReference type="GO" id="GO:0016020">
    <property type="term" value="C:membrane"/>
    <property type="evidence" value="ECO:0007669"/>
    <property type="project" value="UniProtKB-SubCell"/>
</dbReference>
<comment type="similarity">
    <text evidence="5">Belongs to the SAT4 family.</text>
</comment>
<feature type="compositionally biased region" description="Polar residues" evidence="6">
    <location>
        <begin position="322"/>
        <end position="337"/>
    </location>
</feature>
<keyword evidence="3 7" id="KW-1133">Transmembrane helix</keyword>
<reference evidence="9" key="2">
    <citation type="journal article" date="2023" name="IMA Fungus">
        <title>Comparative genomic study of the Penicillium genus elucidates a diverse pangenome and 15 lateral gene transfer events.</title>
        <authorList>
            <person name="Petersen C."/>
            <person name="Sorensen T."/>
            <person name="Nielsen M.R."/>
            <person name="Sondergaard T.E."/>
            <person name="Sorensen J.L."/>
            <person name="Fitzpatrick D.A."/>
            <person name="Frisvad J.C."/>
            <person name="Nielsen K.L."/>
        </authorList>
    </citation>
    <scope>NUCLEOTIDE SEQUENCE</scope>
    <source>
        <strain evidence="9">IBT 19713</strain>
    </source>
</reference>
<dbReference type="GeneID" id="83206365"/>
<dbReference type="InterPro" id="IPR049326">
    <property type="entry name" value="Rhodopsin_dom_fungi"/>
</dbReference>
<keyword evidence="10" id="KW-1185">Reference proteome</keyword>
<protein>
    <recommendedName>
        <fullName evidence="8">Rhodopsin domain-containing protein</fullName>
    </recommendedName>
</protein>
<feature type="transmembrane region" description="Helical" evidence="7">
    <location>
        <begin position="87"/>
        <end position="112"/>
    </location>
</feature>
<evidence type="ECO:0000256" key="1">
    <source>
        <dbReference type="ARBA" id="ARBA00004141"/>
    </source>
</evidence>
<evidence type="ECO:0000313" key="9">
    <source>
        <dbReference type="EMBL" id="KAJ5220562.1"/>
    </source>
</evidence>
<dbReference type="Pfam" id="PF20684">
    <property type="entry name" value="Fung_rhodopsin"/>
    <property type="match status" value="1"/>
</dbReference>
<dbReference type="Proteomes" id="UP001150941">
    <property type="component" value="Unassembled WGS sequence"/>
</dbReference>
<evidence type="ECO:0000259" key="8">
    <source>
        <dbReference type="Pfam" id="PF20684"/>
    </source>
</evidence>
<dbReference type="OrthoDB" id="3897607at2759"/>
<dbReference type="EMBL" id="JAPQKS010000007">
    <property type="protein sequence ID" value="KAJ5220562.1"/>
    <property type="molecule type" value="Genomic_DNA"/>
</dbReference>
<accession>A0A9W9TF54</accession>
<evidence type="ECO:0000256" key="4">
    <source>
        <dbReference type="ARBA" id="ARBA00023136"/>
    </source>
</evidence>
<feature type="region of interest" description="Disordered" evidence="6">
    <location>
        <begin position="321"/>
        <end position="342"/>
    </location>
</feature>
<proteinExistence type="inferred from homology"/>
<dbReference type="AlphaFoldDB" id="A0A9W9TF54"/>
<evidence type="ECO:0000256" key="5">
    <source>
        <dbReference type="ARBA" id="ARBA00038359"/>
    </source>
</evidence>
<evidence type="ECO:0000256" key="6">
    <source>
        <dbReference type="SAM" id="MobiDB-lite"/>
    </source>
</evidence>
<gene>
    <name evidence="9" type="ORF">N7468_009766</name>
</gene>
<dbReference type="InterPro" id="IPR052337">
    <property type="entry name" value="SAT4-like"/>
</dbReference>
<feature type="transmembrane region" description="Helical" evidence="7">
    <location>
        <begin position="247"/>
        <end position="265"/>
    </location>
</feature>
<evidence type="ECO:0000256" key="7">
    <source>
        <dbReference type="SAM" id="Phobius"/>
    </source>
</evidence>
<dbReference type="PANTHER" id="PTHR33048:SF140">
    <property type="entry name" value="ATPASE, PUTATIVE (EUROFUNG)-RELATED"/>
    <property type="match status" value="1"/>
</dbReference>
<comment type="caution">
    <text evidence="9">The sequence shown here is derived from an EMBL/GenBank/DDBJ whole genome shotgun (WGS) entry which is preliminary data.</text>
</comment>
<feature type="transmembrane region" description="Helical" evidence="7">
    <location>
        <begin position="119"/>
        <end position="142"/>
    </location>
</feature>
<dbReference type="PANTHER" id="PTHR33048">
    <property type="entry name" value="PTH11-LIKE INTEGRAL MEMBRANE PROTEIN (AFU_ORTHOLOGUE AFUA_5G11245)"/>
    <property type="match status" value="1"/>
</dbReference>